<dbReference type="InterPro" id="IPR011765">
    <property type="entry name" value="Pept_M16_N"/>
</dbReference>
<dbReference type="RefSeq" id="WP_320509029.1">
    <property type="nucleotide sequence ID" value="NZ_JAXCLW010000003.1"/>
</dbReference>
<evidence type="ECO:0000256" key="1">
    <source>
        <dbReference type="ARBA" id="ARBA00001947"/>
    </source>
</evidence>
<proteinExistence type="inferred from homology"/>
<comment type="cofactor">
    <cofactor evidence="1">
        <name>Zn(2+)</name>
        <dbReference type="ChEBI" id="CHEBI:29105"/>
    </cofactor>
</comment>
<dbReference type="Pfam" id="PF00675">
    <property type="entry name" value="Peptidase_M16"/>
    <property type="match status" value="1"/>
</dbReference>
<evidence type="ECO:0000256" key="3">
    <source>
        <dbReference type="ARBA" id="ARBA00023049"/>
    </source>
</evidence>
<evidence type="ECO:0000313" key="8">
    <source>
        <dbReference type="Proteomes" id="UP001279642"/>
    </source>
</evidence>
<dbReference type="Proteomes" id="UP001279642">
    <property type="component" value="Unassembled WGS sequence"/>
</dbReference>
<dbReference type="EMBL" id="JAXCLW010000003">
    <property type="protein sequence ID" value="MDY0883967.1"/>
    <property type="molecule type" value="Genomic_DNA"/>
</dbReference>
<comment type="caution">
    <text evidence="7">The sequence shown here is derived from an EMBL/GenBank/DDBJ whole genome shotgun (WGS) entry which is preliminary data.</text>
</comment>
<keyword evidence="3" id="KW-0645">Protease</keyword>
<accession>A0ABU5ECD8</accession>
<evidence type="ECO:0000259" key="6">
    <source>
        <dbReference type="Pfam" id="PF05193"/>
    </source>
</evidence>
<dbReference type="Pfam" id="PF05193">
    <property type="entry name" value="Peptidase_M16_C"/>
    <property type="match status" value="1"/>
</dbReference>
<protein>
    <submittedName>
        <fullName evidence="7">Pitrilysin family protein</fullName>
    </submittedName>
</protein>
<dbReference type="PANTHER" id="PTHR11851">
    <property type="entry name" value="METALLOPROTEASE"/>
    <property type="match status" value="1"/>
</dbReference>
<feature type="domain" description="Peptidase M16 N-terminal" evidence="5">
    <location>
        <begin position="17"/>
        <end position="163"/>
    </location>
</feature>
<organism evidence="7 8">
    <name type="scientific">Dongia soli</name>
    <dbReference type="NCBI Taxonomy" id="600628"/>
    <lineage>
        <taxon>Bacteria</taxon>
        <taxon>Pseudomonadati</taxon>
        <taxon>Pseudomonadota</taxon>
        <taxon>Alphaproteobacteria</taxon>
        <taxon>Rhodospirillales</taxon>
        <taxon>Dongiaceae</taxon>
        <taxon>Dongia</taxon>
    </lineage>
</organism>
<keyword evidence="8" id="KW-1185">Reference proteome</keyword>
<dbReference type="InterPro" id="IPR050361">
    <property type="entry name" value="MPP/UQCRC_Complex"/>
</dbReference>
<evidence type="ECO:0000313" key="7">
    <source>
        <dbReference type="EMBL" id="MDY0883967.1"/>
    </source>
</evidence>
<comment type="similarity">
    <text evidence="2 4">Belongs to the peptidase M16 family.</text>
</comment>
<reference evidence="7 8" key="1">
    <citation type="journal article" date="2016" name="Antonie Van Leeuwenhoek">
        <title>Dongia soli sp. nov., isolated from soil from Dokdo, Korea.</title>
        <authorList>
            <person name="Kim D.U."/>
            <person name="Lee H."/>
            <person name="Kim H."/>
            <person name="Kim S.G."/>
            <person name="Ka J.O."/>
        </authorList>
    </citation>
    <scope>NUCLEOTIDE SEQUENCE [LARGE SCALE GENOMIC DNA]</scope>
    <source>
        <strain evidence="7 8">D78</strain>
    </source>
</reference>
<dbReference type="PANTHER" id="PTHR11851:SF49">
    <property type="entry name" value="MITOCHONDRIAL-PROCESSING PEPTIDASE SUBUNIT ALPHA"/>
    <property type="match status" value="1"/>
</dbReference>
<name>A0ABU5ECD8_9PROT</name>
<dbReference type="SUPFAM" id="SSF63411">
    <property type="entry name" value="LuxS/MPP-like metallohydrolase"/>
    <property type="match status" value="2"/>
</dbReference>
<evidence type="ECO:0000256" key="2">
    <source>
        <dbReference type="ARBA" id="ARBA00007261"/>
    </source>
</evidence>
<dbReference type="Gene3D" id="3.30.830.10">
    <property type="entry name" value="Metalloenzyme, LuxS/M16 peptidase-like"/>
    <property type="match status" value="2"/>
</dbReference>
<sequence>MDPASTVRITTLPNGFRIATDRMESVETAAIGIWAAVGTRHEPAEHNGVAHLLEHMAFKGTKRRSARDIVVEIEAVGGYLNAYTGREQTAYYARVLAKDVPLAVDIIADIIQNSTYEEAELARERAVVLQEIGQAEDTPDDIIFDHFQEIAYPDQSMGRPVLGRAEIVRDLPRDVVAGYLESRYRADQMVLCAAGKVDHDVLVDLAIKAFDRLPTGARPLVEAPSYRGGDLRLNRDLEQVHVALGFDGVAQDHPDYYTASVMSQLFGGGMSSRLFLEVREKRGLVYSINSFSTSFDDCGLFGVYAGTGEEEVGEMMPVICDELARLPDDLNDEEVVRAAAQLKAGTLMSREKTSARCEQLANQVLVFDRAIPVQEIVSKIDAVTTDDIRRITRQFLVSPPTLVTLGPIGQVMPYDDLRKRLS</sequence>
<dbReference type="InterPro" id="IPR001431">
    <property type="entry name" value="Pept_M16_Zn_BS"/>
</dbReference>
<dbReference type="InterPro" id="IPR007863">
    <property type="entry name" value="Peptidase_M16_C"/>
</dbReference>
<dbReference type="PROSITE" id="PS00143">
    <property type="entry name" value="INSULINASE"/>
    <property type="match status" value="1"/>
</dbReference>
<evidence type="ECO:0000256" key="4">
    <source>
        <dbReference type="RuleBase" id="RU004447"/>
    </source>
</evidence>
<gene>
    <name evidence="7" type="ORF">SMD27_14035</name>
</gene>
<feature type="domain" description="Peptidase M16 C-terminal" evidence="6">
    <location>
        <begin position="171"/>
        <end position="342"/>
    </location>
</feature>
<keyword evidence="3" id="KW-0482">Metalloprotease</keyword>
<keyword evidence="3" id="KW-0378">Hydrolase</keyword>
<evidence type="ECO:0000259" key="5">
    <source>
        <dbReference type="Pfam" id="PF00675"/>
    </source>
</evidence>
<dbReference type="InterPro" id="IPR011249">
    <property type="entry name" value="Metalloenz_LuxS/M16"/>
</dbReference>